<dbReference type="PANTHER" id="PTHR43479:SF11">
    <property type="entry name" value="ACREF_ENVCD OPERON REPRESSOR-RELATED"/>
    <property type="match status" value="1"/>
</dbReference>
<dbReference type="Proteomes" id="UP000070467">
    <property type="component" value="Unassembled WGS sequence"/>
</dbReference>
<keyword evidence="1 2" id="KW-0238">DNA-binding</keyword>
<gene>
    <name evidence="4" type="ORF">HMPREF1871_00927</name>
</gene>
<feature type="DNA-binding region" description="H-T-H motif" evidence="2">
    <location>
        <begin position="57"/>
        <end position="76"/>
    </location>
</feature>
<proteinExistence type="predicted"/>
<dbReference type="Pfam" id="PF00440">
    <property type="entry name" value="TetR_N"/>
    <property type="match status" value="1"/>
</dbReference>
<name>A0ABR5TP30_9BACL</name>
<evidence type="ECO:0000259" key="3">
    <source>
        <dbReference type="PROSITE" id="PS50977"/>
    </source>
</evidence>
<sequence length="206" mass="24615">MIVNISGSSATIPKKCDRRNKMRLVKKEKNPIAEQSRQWFMQSLLDLMSQKDYARITVTEIAEHALLSRRTFYRIFDSKEQVLQQCFLERCEDYITYFQKDRHYTLEQIVEVFFTFWEKQIDFLRLLQQNHLFYYLLEEFNQALPVIHDTVRGNQNLYDSIFERKAALLVSAGALWNLLSEWIQMENRPSPKEISKMMLQIIASNS</sequence>
<evidence type="ECO:0000313" key="5">
    <source>
        <dbReference type="Proteomes" id="UP000070467"/>
    </source>
</evidence>
<dbReference type="EMBL" id="LSDB01000052">
    <property type="protein sequence ID" value="KXB57018.1"/>
    <property type="molecule type" value="Genomic_DNA"/>
</dbReference>
<organism evidence="4 5">
    <name type="scientific">Gemelliphila asaccharolytica</name>
    <dbReference type="NCBI Taxonomy" id="502393"/>
    <lineage>
        <taxon>Bacteria</taxon>
        <taxon>Bacillati</taxon>
        <taxon>Bacillota</taxon>
        <taxon>Bacilli</taxon>
        <taxon>Bacillales</taxon>
        <taxon>Gemellaceae</taxon>
        <taxon>Gemelliphila</taxon>
    </lineage>
</organism>
<feature type="domain" description="HTH tetR-type" evidence="3">
    <location>
        <begin position="34"/>
        <end position="94"/>
    </location>
</feature>
<dbReference type="PANTHER" id="PTHR43479">
    <property type="entry name" value="ACREF/ENVCD OPERON REPRESSOR-RELATED"/>
    <property type="match status" value="1"/>
</dbReference>
<reference evidence="4 5" key="1">
    <citation type="submission" date="2016-01" db="EMBL/GenBank/DDBJ databases">
        <authorList>
            <person name="Mitreva M."/>
            <person name="Pepin K.H."/>
            <person name="Mihindukulasuriya K.A."/>
            <person name="Fulton R."/>
            <person name="Fronick C."/>
            <person name="O'Laughlin M."/>
            <person name="Miner T."/>
            <person name="Herter B."/>
            <person name="Rosa B.A."/>
            <person name="Cordes M."/>
            <person name="Tomlinson C."/>
            <person name="Wollam A."/>
            <person name="Palsikar V.B."/>
            <person name="Mardis E.R."/>
            <person name="Wilson R.K."/>
        </authorList>
    </citation>
    <scope>NUCLEOTIDE SEQUENCE [LARGE SCALE GENOMIC DNA]</scope>
    <source>
        <strain evidence="4 5">KA00071</strain>
    </source>
</reference>
<dbReference type="InterPro" id="IPR009057">
    <property type="entry name" value="Homeodomain-like_sf"/>
</dbReference>
<evidence type="ECO:0000256" key="1">
    <source>
        <dbReference type="ARBA" id="ARBA00023125"/>
    </source>
</evidence>
<dbReference type="Gene3D" id="1.10.357.10">
    <property type="entry name" value="Tetracycline Repressor, domain 2"/>
    <property type="match status" value="1"/>
</dbReference>
<evidence type="ECO:0000313" key="4">
    <source>
        <dbReference type="EMBL" id="KXB57018.1"/>
    </source>
</evidence>
<evidence type="ECO:0000256" key="2">
    <source>
        <dbReference type="PROSITE-ProRule" id="PRU00335"/>
    </source>
</evidence>
<keyword evidence="5" id="KW-1185">Reference proteome</keyword>
<dbReference type="SUPFAM" id="SSF46689">
    <property type="entry name" value="Homeodomain-like"/>
    <property type="match status" value="1"/>
</dbReference>
<protein>
    <submittedName>
        <fullName evidence="4">Transcriptional regulator, TetR family</fullName>
    </submittedName>
</protein>
<dbReference type="InterPro" id="IPR001647">
    <property type="entry name" value="HTH_TetR"/>
</dbReference>
<comment type="caution">
    <text evidence="4">The sequence shown here is derived from an EMBL/GenBank/DDBJ whole genome shotgun (WGS) entry which is preliminary data.</text>
</comment>
<dbReference type="PROSITE" id="PS50977">
    <property type="entry name" value="HTH_TETR_2"/>
    <property type="match status" value="1"/>
</dbReference>
<dbReference type="InterPro" id="IPR050624">
    <property type="entry name" value="HTH-type_Tx_Regulator"/>
</dbReference>
<accession>A0ABR5TP30</accession>